<evidence type="ECO:0000313" key="3">
    <source>
        <dbReference type="Proteomes" id="UP000325122"/>
    </source>
</evidence>
<name>A0A5M6ZI27_9PROT</name>
<dbReference type="EMBL" id="VWOJ01000002">
    <property type="protein sequence ID" value="KAA5803745.1"/>
    <property type="molecule type" value="Genomic_DNA"/>
</dbReference>
<accession>A0A5M6ZI27</accession>
<feature type="coiled-coil region" evidence="1">
    <location>
        <begin position="25"/>
        <end position="59"/>
    </location>
</feature>
<keyword evidence="1" id="KW-0175">Coiled coil</keyword>
<reference evidence="2 3" key="1">
    <citation type="submission" date="2019-09" db="EMBL/GenBank/DDBJ databases">
        <authorList>
            <person name="Kevbrin V."/>
            <person name="Grouzdev D.S."/>
        </authorList>
    </citation>
    <scope>NUCLEOTIDE SEQUENCE [LARGE SCALE GENOMIC DNA]</scope>
    <source>
        <strain evidence="2 3">G-192</strain>
    </source>
</reference>
<gene>
    <name evidence="2" type="ORF">F1654_08065</name>
</gene>
<dbReference type="Pfam" id="PF06698">
    <property type="entry name" value="DUF1192"/>
    <property type="match status" value="1"/>
</dbReference>
<dbReference type="RefSeq" id="WP_150023014.1">
    <property type="nucleotide sequence ID" value="NZ_VWOJ01000002.1"/>
</dbReference>
<organism evidence="2 3">
    <name type="scientific">Alkalicaulis satelles</name>
    <dbReference type="NCBI Taxonomy" id="2609175"/>
    <lineage>
        <taxon>Bacteria</taxon>
        <taxon>Pseudomonadati</taxon>
        <taxon>Pseudomonadota</taxon>
        <taxon>Alphaproteobacteria</taxon>
        <taxon>Maricaulales</taxon>
        <taxon>Maricaulaceae</taxon>
        <taxon>Alkalicaulis</taxon>
    </lineage>
</organism>
<evidence type="ECO:0000313" key="2">
    <source>
        <dbReference type="EMBL" id="KAA5803745.1"/>
    </source>
</evidence>
<dbReference type="InterPro" id="IPR009579">
    <property type="entry name" value="DUF1192"/>
</dbReference>
<evidence type="ECO:0000256" key="1">
    <source>
        <dbReference type="SAM" id="Coils"/>
    </source>
</evidence>
<keyword evidence="3" id="KW-1185">Reference proteome</keyword>
<sequence length="63" mass="6973">MFQDEPQREPAGAIRPGEDLSLLAVAELEARIETLRAEIARAEAMIAHKRDKLSAAEAVFRRG</sequence>
<dbReference type="AlphaFoldDB" id="A0A5M6ZI27"/>
<protein>
    <submittedName>
        <fullName evidence="2">DUF1192 domain-containing protein</fullName>
    </submittedName>
</protein>
<proteinExistence type="predicted"/>
<comment type="caution">
    <text evidence="2">The sequence shown here is derived from an EMBL/GenBank/DDBJ whole genome shotgun (WGS) entry which is preliminary data.</text>
</comment>
<dbReference type="Proteomes" id="UP000325122">
    <property type="component" value="Unassembled WGS sequence"/>
</dbReference>